<proteinExistence type="inferred from homology"/>
<feature type="binding site" evidence="9">
    <location>
        <position position="249"/>
    </location>
    <ligand>
        <name>Mg(2+)</name>
        <dbReference type="ChEBI" id="CHEBI:18420"/>
    </ligand>
</feature>
<dbReference type="PRINTS" id="PR00148">
    <property type="entry name" value="ENOLASE"/>
</dbReference>
<dbReference type="SFLD" id="SFLDS00001">
    <property type="entry name" value="Enolase"/>
    <property type="match status" value="1"/>
</dbReference>
<dbReference type="InterPro" id="IPR020811">
    <property type="entry name" value="Enolase_N"/>
</dbReference>
<dbReference type="Gene3D" id="3.30.390.10">
    <property type="entry name" value="Enolase-like, N-terminal domain"/>
    <property type="match status" value="1"/>
</dbReference>
<organism evidence="12 13">
    <name type="scientific">Salix viminalis</name>
    <name type="common">Common osier</name>
    <name type="synonym">Basket willow</name>
    <dbReference type="NCBI Taxonomy" id="40686"/>
    <lineage>
        <taxon>Eukaryota</taxon>
        <taxon>Viridiplantae</taxon>
        <taxon>Streptophyta</taxon>
        <taxon>Embryophyta</taxon>
        <taxon>Tracheophyta</taxon>
        <taxon>Spermatophyta</taxon>
        <taxon>Magnoliopsida</taxon>
        <taxon>eudicotyledons</taxon>
        <taxon>Gunneridae</taxon>
        <taxon>Pentapetalae</taxon>
        <taxon>rosids</taxon>
        <taxon>fabids</taxon>
        <taxon>Malpighiales</taxon>
        <taxon>Salicaceae</taxon>
        <taxon>Saliceae</taxon>
        <taxon>Salix</taxon>
    </lineage>
</organism>
<dbReference type="GO" id="GO:0004634">
    <property type="term" value="F:phosphopyruvate hydratase activity"/>
    <property type="evidence" value="ECO:0007669"/>
    <property type="project" value="UniProtKB-EC"/>
</dbReference>
<dbReference type="PROSITE" id="PS00164">
    <property type="entry name" value="ENOLASE"/>
    <property type="match status" value="1"/>
</dbReference>
<evidence type="ECO:0000313" key="12">
    <source>
        <dbReference type="EMBL" id="KAJ6672582.1"/>
    </source>
</evidence>
<feature type="active site" description="Proton acceptor" evidence="7">
    <location>
        <position position="299"/>
    </location>
</feature>
<evidence type="ECO:0000256" key="9">
    <source>
        <dbReference type="PIRSR" id="PIRSR001400-3"/>
    </source>
</evidence>
<keyword evidence="5" id="KW-0324">Glycolysis</keyword>
<feature type="domain" description="Enolase C-terminal TIM barrel" evidence="10">
    <location>
        <begin position="97"/>
        <end position="386"/>
    </location>
</feature>
<reference evidence="12" key="1">
    <citation type="submission" date="2022-11" db="EMBL/GenBank/DDBJ databases">
        <authorList>
            <person name="Hyden B.L."/>
            <person name="Feng K."/>
            <person name="Yates T."/>
            <person name="Jawdy S."/>
            <person name="Smart L.B."/>
            <person name="Muchero W."/>
        </authorList>
    </citation>
    <scope>NUCLEOTIDE SEQUENCE</scope>
    <source>
        <tissue evidence="12">Shoot tip</tissue>
    </source>
</reference>
<keyword evidence="6" id="KW-0456">Lyase</keyword>
<dbReference type="Gene3D" id="3.20.20.120">
    <property type="entry name" value="Enolase-like C-terminal domain"/>
    <property type="match status" value="1"/>
</dbReference>
<comment type="cofactor">
    <cofactor evidence="9">
        <name>Mg(2+)</name>
        <dbReference type="ChEBI" id="CHEBI:18420"/>
    </cofactor>
    <text evidence="9">Mg(2+) is required for catalysis and for stabilizing the dimer.</text>
</comment>
<keyword evidence="13" id="KW-1185">Reference proteome</keyword>
<dbReference type="GO" id="GO:0000287">
    <property type="term" value="F:magnesium ion binding"/>
    <property type="evidence" value="ECO:0007669"/>
    <property type="project" value="InterPro"/>
</dbReference>
<gene>
    <name evidence="12" type="ORF">OIU85_013875</name>
</gene>
<evidence type="ECO:0000256" key="1">
    <source>
        <dbReference type="ARBA" id="ARBA00005031"/>
    </source>
</evidence>
<evidence type="ECO:0000256" key="5">
    <source>
        <dbReference type="ARBA" id="ARBA00023152"/>
    </source>
</evidence>
<name>A0A9Q0NMK4_SALVM</name>
<feature type="active site" description="Proton donor" evidence="7">
    <location>
        <position position="165"/>
    </location>
</feature>
<feature type="binding site" evidence="8">
    <location>
        <position position="113"/>
    </location>
    <ligand>
        <name>substrate</name>
    </ligand>
</feature>
<keyword evidence="9" id="KW-0479">Metal-binding</keyword>
<evidence type="ECO:0000313" key="13">
    <source>
        <dbReference type="Proteomes" id="UP001151529"/>
    </source>
</evidence>
<comment type="pathway">
    <text evidence="1">Carbohydrate degradation; glycolysis; pyruvate from D-glyceraldehyde 3-phosphate: step 4/5.</text>
</comment>
<evidence type="ECO:0000256" key="6">
    <source>
        <dbReference type="ARBA" id="ARBA00023239"/>
    </source>
</evidence>
<dbReference type="SFLD" id="SFLDG00178">
    <property type="entry name" value="enolase"/>
    <property type="match status" value="1"/>
</dbReference>
<sequence>MRLWNLEMEIKVFMVAKGVLSAVQNINHILGPKLLGVDVRNQADVDAIMLDIDGTPNKAKLGANAILGVSLSVCRAGAGAKGVPLYKHIQEISGTKELVMPVPAFNVINGGSHAGNNLAMQEFMILPVGATNFAEALRMGSEVYHTLKKIIEKKYGQDACNVGDEGGFAPNVQDNREGLVLLIDAIERAGYTGKIKIGMDVAASEFLKDGKYDLNFKNQPNDGAHVLSAQSLGDLYREFIKEFPIVSIEDPFDQDDWNSWASLQSSVDIQLVGDDLLVTNPKRIAEAIQKKACNGLLLKVNQIGTVTESIRAALDSKAAGWGVMVSHRSGETEDNFIADLSVGLASGQIKTGAPCRSERLAKYNQLLRIEEELGNVRYAGEAFRSL</sequence>
<dbReference type="PIRSF" id="PIRSF001400">
    <property type="entry name" value="Enolase"/>
    <property type="match status" value="1"/>
</dbReference>
<dbReference type="AlphaFoldDB" id="A0A9Q0NMK4"/>
<feature type="binding site" evidence="8">
    <location>
        <position position="274"/>
    </location>
    <ligand>
        <name>substrate</name>
    </ligand>
</feature>
<comment type="caution">
    <text evidence="12">The sequence shown here is derived from an EMBL/GenBank/DDBJ whole genome shotgun (WGS) entry which is preliminary data.</text>
</comment>
<dbReference type="InterPro" id="IPR020810">
    <property type="entry name" value="Enolase_C"/>
</dbReference>
<feature type="binding site" evidence="8">
    <location>
        <position position="122"/>
    </location>
    <ligand>
        <name>substrate</name>
    </ligand>
</feature>
<dbReference type="OrthoDB" id="1739814at2759"/>
<dbReference type="SMART" id="SM01192">
    <property type="entry name" value="Enolase_C"/>
    <property type="match status" value="1"/>
</dbReference>
<dbReference type="CDD" id="cd03313">
    <property type="entry name" value="enolase"/>
    <property type="match status" value="1"/>
</dbReference>
<dbReference type="InterPro" id="IPR000941">
    <property type="entry name" value="Enolase"/>
</dbReference>
<dbReference type="Pfam" id="PF00113">
    <property type="entry name" value="Enolase_C"/>
    <property type="match status" value="1"/>
</dbReference>
<dbReference type="InterPro" id="IPR020809">
    <property type="entry name" value="Enolase_CS"/>
</dbReference>
<evidence type="ECO:0000256" key="8">
    <source>
        <dbReference type="PIRSR" id="PIRSR001400-2"/>
    </source>
</evidence>
<evidence type="ECO:0000259" key="10">
    <source>
        <dbReference type="SMART" id="SM01192"/>
    </source>
</evidence>
<feature type="binding site" evidence="8">
    <location>
        <position position="350"/>
    </location>
    <ligand>
        <name>substrate</name>
    </ligand>
</feature>
<protein>
    <recommendedName>
        <fullName evidence="3">phosphopyruvate hydratase</fullName>
        <ecNumber evidence="3">4.2.1.11</ecNumber>
    </recommendedName>
</protein>
<dbReference type="PANTHER" id="PTHR11902">
    <property type="entry name" value="ENOLASE"/>
    <property type="match status" value="1"/>
</dbReference>
<dbReference type="FunFam" id="3.20.20.120:FF:000002">
    <property type="entry name" value="Enolase 1"/>
    <property type="match status" value="1"/>
</dbReference>
<dbReference type="InterPro" id="IPR036849">
    <property type="entry name" value="Enolase-like_C_sf"/>
</dbReference>
<feature type="binding site" evidence="8">
    <location>
        <position position="249"/>
    </location>
    <ligand>
        <name>substrate</name>
    </ligand>
</feature>
<dbReference type="HAMAP" id="MF_00318">
    <property type="entry name" value="Enolase"/>
    <property type="match status" value="1"/>
</dbReference>
<dbReference type="Proteomes" id="UP001151529">
    <property type="component" value="Chromosome 12"/>
</dbReference>
<dbReference type="Pfam" id="PF03952">
    <property type="entry name" value="Enolase_N"/>
    <property type="match status" value="1"/>
</dbReference>
<feature type="binding site" evidence="8">
    <location>
        <begin position="326"/>
        <end position="329"/>
    </location>
    <ligand>
        <name>substrate</name>
    </ligand>
</feature>
<evidence type="ECO:0000256" key="3">
    <source>
        <dbReference type="ARBA" id="ARBA00012058"/>
    </source>
</evidence>
<feature type="binding site" evidence="9">
    <location>
        <position position="200"/>
    </location>
    <ligand>
        <name>Mg(2+)</name>
        <dbReference type="ChEBI" id="CHEBI:18420"/>
    </ligand>
</feature>
<evidence type="ECO:0000259" key="11">
    <source>
        <dbReference type="SMART" id="SM01193"/>
    </source>
</evidence>
<dbReference type="PANTHER" id="PTHR11902:SF42">
    <property type="entry name" value="ENOLASE 1, CHLOROPLASTIC"/>
    <property type="match status" value="1"/>
</dbReference>
<dbReference type="InterPro" id="IPR029017">
    <property type="entry name" value="Enolase-like_N"/>
</dbReference>
<accession>A0A9Q0NMK4</accession>
<dbReference type="NCBIfam" id="TIGR01060">
    <property type="entry name" value="eno"/>
    <property type="match status" value="1"/>
</dbReference>
<dbReference type="GO" id="GO:0000015">
    <property type="term" value="C:phosphopyruvate hydratase complex"/>
    <property type="evidence" value="ECO:0007669"/>
    <property type="project" value="InterPro"/>
</dbReference>
<dbReference type="SMART" id="SM01193">
    <property type="entry name" value="Enolase_N"/>
    <property type="match status" value="1"/>
</dbReference>
<feature type="binding site" evidence="9">
    <location>
        <position position="274"/>
    </location>
    <ligand>
        <name>Mg(2+)</name>
        <dbReference type="ChEBI" id="CHEBI:18420"/>
    </ligand>
</feature>
<dbReference type="SUPFAM" id="SSF54826">
    <property type="entry name" value="Enolase N-terminal domain-like"/>
    <property type="match status" value="1"/>
</dbReference>
<dbReference type="EC" id="4.2.1.11" evidence="3"/>
<evidence type="ECO:0000256" key="2">
    <source>
        <dbReference type="ARBA" id="ARBA00009604"/>
    </source>
</evidence>
<evidence type="ECO:0000256" key="7">
    <source>
        <dbReference type="PIRSR" id="PIRSR001400-1"/>
    </source>
</evidence>
<evidence type="ECO:0000256" key="4">
    <source>
        <dbReference type="ARBA" id="ARBA00022842"/>
    </source>
</evidence>
<dbReference type="EMBL" id="JAPFFL010000018">
    <property type="protein sequence ID" value="KAJ6672582.1"/>
    <property type="molecule type" value="Genomic_DNA"/>
</dbReference>
<reference evidence="12" key="2">
    <citation type="journal article" date="2023" name="Int. J. Mol. Sci.">
        <title>De Novo Assembly and Annotation of 11 Diverse Shrub Willow (Salix) Genomes Reveals Novel Gene Organization in Sex-Linked Regions.</title>
        <authorList>
            <person name="Hyden B."/>
            <person name="Feng K."/>
            <person name="Yates T.B."/>
            <person name="Jawdy S."/>
            <person name="Cereghino C."/>
            <person name="Smart L.B."/>
            <person name="Muchero W."/>
        </authorList>
    </citation>
    <scope>NUCLEOTIDE SEQUENCE [LARGE SCALE GENOMIC DNA]</scope>
    <source>
        <tissue evidence="12">Shoot tip</tissue>
    </source>
</reference>
<keyword evidence="4 9" id="KW-0460">Magnesium</keyword>
<dbReference type="GO" id="GO:0006096">
    <property type="term" value="P:glycolytic process"/>
    <property type="evidence" value="ECO:0007669"/>
    <property type="project" value="UniProtKB-KW"/>
</dbReference>
<dbReference type="SUPFAM" id="SSF51604">
    <property type="entry name" value="Enolase C-terminal domain-like"/>
    <property type="match status" value="1"/>
</dbReference>
<feature type="domain" description="Enolase N-terminal" evidence="11">
    <location>
        <begin position="5"/>
        <end position="89"/>
    </location>
</feature>
<comment type="similarity">
    <text evidence="2">Belongs to the enolase family.</text>
</comment>